<evidence type="ECO:0008006" key="3">
    <source>
        <dbReference type="Google" id="ProtNLM"/>
    </source>
</evidence>
<name>A0ABV3FRG5_9NOCA</name>
<evidence type="ECO:0000313" key="1">
    <source>
        <dbReference type="EMBL" id="MEV0708021.1"/>
    </source>
</evidence>
<keyword evidence="2" id="KW-1185">Reference proteome</keyword>
<protein>
    <recommendedName>
        <fullName evidence="3">Nuclear transport factor 2 family protein</fullName>
    </recommendedName>
</protein>
<dbReference type="RefSeq" id="WP_157978517.1">
    <property type="nucleotide sequence ID" value="NZ_JBEXKW010000011.1"/>
</dbReference>
<reference evidence="1 2" key="1">
    <citation type="submission" date="2024-06" db="EMBL/GenBank/DDBJ databases">
        <title>The Natural Products Discovery Center: Release of the First 8490 Sequenced Strains for Exploring Actinobacteria Biosynthetic Diversity.</title>
        <authorList>
            <person name="Kalkreuter E."/>
            <person name="Kautsar S.A."/>
            <person name="Yang D."/>
            <person name="Bader C.D."/>
            <person name="Teijaro C.N."/>
            <person name="Fluegel L."/>
            <person name="Davis C.M."/>
            <person name="Simpson J.R."/>
            <person name="Lauterbach L."/>
            <person name="Steele A.D."/>
            <person name="Gui C."/>
            <person name="Meng S."/>
            <person name="Li G."/>
            <person name="Viehrig K."/>
            <person name="Ye F."/>
            <person name="Su P."/>
            <person name="Kiefer A.F."/>
            <person name="Nichols A."/>
            <person name="Cepeda A.J."/>
            <person name="Yan W."/>
            <person name="Fan B."/>
            <person name="Jiang Y."/>
            <person name="Adhikari A."/>
            <person name="Zheng C.-J."/>
            <person name="Schuster L."/>
            <person name="Cowan T.M."/>
            <person name="Smanski M.J."/>
            <person name="Chevrette M.G."/>
            <person name="De Carvalho L.P.S."/>
            <person name="Shen B."/>
        </authorList>
    </citation>
    <scope>NUCLEOTIDE SEQUENCE [LARGE SCALE GENOMIC DNA]</scope>
    <source>
        <strain evidence="1 2">NPDC050403</strain>
    </source>
</reference>
<dbReference type="EMBL" id="JBFAKC010000004">
    <property type="protein sequence ID" value="MEV0708021.1"/>
    <property type="molecule type" value="Genomic_DNA"/>
</dbReference>
<organism evidence="1 2">
    <name type="scientific">Nocardia aurea</name>
    <dbReference type="NCBI Taxonomy" id="2144174"/>
    <lineage>
        <taxon>Bacteria</taxon>
        <taxon>Bacillati</taxon>
        <taxon>Actinomycetota</taxon>
        <taxon>Actinomycetes</taxon>
        <taxon>Mycobacteriales</taxon>
        <taxon>Nocardiaceae</taxon>
        <taxon>Nocardia</taxon>
    </lineage>
</organism>
<sequence>MTQPPVRLEVPDDLVVRAANAFTVWAITDDYDWDNLDALFSGDATGADRRRGIRGVG</sequence>
<comment type="caution">
    <text evidence="1">The sequence shown here is derived from an EMBL/GenBank/DDBJ whole genome shotgun (WGS) entry which is preliminary data.</text>
</comment>
<dbReference type="Proteomes" id="UP001551695">
    <property type="component" value="Unassembled WGS sequence"/>
</dbReference>
<accession>A0ABV3FRG5</accession>
<proteinExistence type="predicted"/>
<evidence type="ECO:0000313" key="2">
    <source>
        <dbReference type="Proteomes" id="UP001551695"/>
    </source>
</evidence>
<gene>
    <name evidence="1" type="ORF">AB0I48_10685</name>
</gene>